<name>A0ABS7ZAH8_9MICO</name>
<evidence type="ECO:0000256" key="1">
    <source>
        <dbReference type="SAM" id="Phobius"/>
    </source>
</evidence>
<keyword evidence="1" id="KW-0812">Transmembrane</keyword>
<feature type="transmembrane region" description="Helical" evidence="1">
    <location>
        <begin position="25"/>
        <end position="48"/>
    </location>
</feature>
<feature type="transmembrane region" description="Helical" evidence="1">
    <location>
        <begin position="134"/>
        <end position="151"/>
    </location>
</feature>
<feature type="transmembrane region" description="Helical" evidence="1">
    <location>
        <begin position="60"/>
        <end position="81"/>
    </location>
</feature>
<keyword evidence="1" id="KW-0472">Membrane</keyword>
<proteinExistence type="predicted"/>
<organism evidence="2 3">
    <name type="scientific">Isoptericola luteus</name>
    <dbReference type="NCBI Taxonomy" id="2879484"/>
    <lineage>
        <taxon>Bacteria</taxon>
        <taxon>Bacillati</taxon>
        <taxon>Actinomycetota</taxon>
        <taxon>Actinomycetes</taxon>
        <taxon>Micrococcales</taxon>
        <taxon>Promicromonosporaceae</taxon>
        <taxon>Isoptericola</taxon>
    </lineage>
</organism>
<feature type="transmembrane region" description="Helical" evidence="1">
    <location>
        <begin position="187"/>
        <end position="208"/>
    </location>
</feature>
<reference evidence="2 3" key="1">
    <citation type="submission" date="2021-09" db="EMBL/GenBank/DDBJ databases">
        <title>Isoptericola luteus sp. nov., a novel bacterium isolated from Harbin, the capital city of Heilongjiang province.</title>
        <authorList>
            <person name="Li J."/>
        </authorList>
    </citation>
    <scope>NUCLEOTIDE SEQUENCE [LARGE SCALE GENOMIC DNA]</scope>
    <source>
        <strain evidence="2 3">NEAU-Y5</strain>
    </source>
</reference>
<evidence type="ECO:0000313" key="2">
    <source>
        <dbReference type="EMBL" id="MCA5892067.1"/>
    </source>
</evidence>
<accession>A0ABS7ZAH8</accession>
<keyword evidence="3" id="KW-1185">Reference proteome</keyword>
<dbReference type="RefSeq" id="WP_225563785.1">
    <property type="nucleotide sequence ID" value="NZ_JAIXCQ010000001.1"/>
</dbReference>
<sequence length="209" mass="20888">MPHRETSAVSRPAAPTGGDAPPRSIAWIAGWTVVGIVSGIGIVFGLGGSTSPGDGAATELATTASAPATAVAVAALCYLAAAATGLRWVGWAAVPVASALPFLAFVGVPRWLPFAVAGLALLLLGLVRRRPTTLAQGAAMVAYYGVALAGVGLAPRAGLVVAGLALAAHAAWDLVHYRRDVVVHQSLAVWCIGLDLTVGGICLTLAVLG</sequence>
<feature type="transmembrane region" description="Helical" evidence="1">
    <location>
        <begin position="111"/>
        <end position="127"/>
    </location>
</feature>
<comment type="caution">
    <text evidence="2">The sequence shown here is derived from an EMBL/GenBank/DDBJ whole genome shotgun (WGS) entry which is preliminary data.</text>
</comment>
<gene>
    <name evidence="2" type="ORF">LEP48_01710</name>
</gene>
<keyword evidence="1" id="KW-1133">Transmembrane helix</keyword>
<dbReference type="Proteomes" id="UP001319870">
    <property type="component" value="Unassembled WGS sequence"/>
</dbReference>
<dbReference type="EMBL" id="JAIXCQ010000001">
    <property type="protein sequence ID" value="MCA5892067.1"/>
    <property type="molecule type" value="Genomic_DNA"/>
</dbReference>
<evidence type="ECO:0000313" key="3">
    <source>
        <dbReference type="Proteomes" id="UP001319870"/>
    </source>
</evidence>
<protein>
    <submittedName>
        <fullName evidence="2">Uncharacterized protein</fullName>
    </submittedName>
</protein>